<sequence length="103" mass="12238">MQRHRAWGELLMGKACRELGCYITRGRGWTSGLLRSCIAQVVGMSWPVLPQVLRHYKCWERAWRYDAVLDPMRERCRGMSCGIEWLRGRAWCLYFAEVVRMLR</sequence>
<organism evidence="1 2">
    <name type="scientific">Hevea brasiliensis</name>
    <name type="common">Para rubber tree</name>
    <name type="synonym">Siphonia brasiliensis</name>
    <dbReference type="NCBI Taxonomy" id="3981"/>
    <lineage>
        <taxon>Eukaryota</taxon>
        <taxon>Viridiplantae</taxon>
        <taxon>Streptophyta</taxon>
        <taxon>Embryophyta</taxon>
        <taxon>Tracheophyta</taxon>
        <taxon>Spermatophyta</taxon>
        <taxon>Magnoliopsida</taxon>
        <taxon>eudicotyledons</taxon>
        <taxon>Gunneridae</taxon>
        <taxon>Pentapetalae</taxon>
        <taxon>rosids</taxon>
        <taxon>fabids</taxon>
        <taxon>Malpighiales</taxon>
        <taxon>Euphorbiaceae</taxon>
        <taxon>Crotonoideae</taxon>
        <taxon>Micrandreae</taxon>
        <taxon>Hevea</taxon>
    </lineage>
</organism>
<dbReference type="EMBL" id="JAAGAX010000438">
    <property type="protein sequence ID" value="KAF2282270.1"/>
    <property type="molecule type" value="Genomic_DNA"/>
</dbReference>
<protein>
    <submittedName>
        <fullName evidence="1">Uncharacterized protein</fullName>
    </submittedName>
</protein>
<name>A0A6A6K0D0_HEVBR</name>
<dbReference type="AlphaFoldDB" id="A0A6A6K0D0"/>
<keyword evidence="2" id="KW-1185">Reference proteome</keyword>
<accession>A0A6A6K0D0</accession>
<evidence type="ECO:0000313" key="2">
    <source>
        <dbReference type="Proteomes" id="UP000467840"/>
    </source>
</evidence>
<proteinExistence type="predicted"/>
<dbReference type="Proteomes" id="UP000467840">
    <property type="component" value="Unassembled WGS sequence"/>
</dbReference>
<reference evidence="1 2" key="1">
    <citation type="journal article" date="2020" name="Mol. Plant">
        <title>The Chromosome-Based Rubber Tree Genome Provides New Insights into Spurge Genome Evolution and Rubber Biosynthesis.</title>
        <authorList>
            <person name="Liu J."/>
            <person name="Shi C."/>
            <person name="Shi C.C."/>
            <person name="Li W."/>
            <person name="Zhang Q.J."/>
            <person name="Zhang Y."/>
            <person name="Li K."/>
            <person name="Lu H.F."/>
            <person name="Shi C."/>
            <person name="Zhu S.T."/>
            <person name="Xiao Z.Y."/>
            <person name="Nan H."/>
            <person name="Yue Y."/>
            <person name="Zhu X.G."/>
            <person name="Wu Y."/>
            <person name="Hong X.N."/>
            <person name="Fan G.Y."/>
            <person name="Tong Y."/>
            <person name="Zhang D."/>
            <person name="Mao C.L."/>
            <person name="Liu Y.L."/>
            <person name="Hao S.J."/>
            <person name="Liu W.Q."/>
            <person name="Lv M.Q."/>
            <person name="Zhang H.B."/>
            <person name="Liu Y."/>
            <person name="Hu-Tang G.R."/>
            <person name="Wang J.P."/>
            <person name="Wang J.H."/>
            <person name="Sun Y.H."/>
            <person name="Ni S.B."/>
            <person name="Chen W.B."/>
            <person name="Zhang X.C."/>
            <person name="Jiao Y.N."/>
            <person name="Eichler E.E."/>
            <person name="Li G.H."/>
            <person name="Liu X."/>
            <person name="Gao L.Z."/>
        </authorList>
    </citation>
    <scope>NUCLEOTIDE SEQUENCE [LARGE SCALE GENOMIC DNA]</scope>
    <source>
        <strain evidence="2">cv. GT1</strain>
        <tissue evidence="1">Leaf</tissue>
    </source>
</reference>
<gene>
    <name evidence="1" type="ORF">GH714_044003</name>
</gene>
<comment type="caution">
    <text evidence="1">The sequence shown here is derived from an EMBL/GenBank/DDBJ whole genome shotgun (WGS) entry which is preliminary data.</text>
</comment>
<evidence type="ECO:0000313" key="1">
    <source>
        <dbReference type="EMBL" id="KAF2282270.1"/>
    </source>
</evidence>